<dbReference type="InterPro" id="IPR027417">
    <property type="entry name" value="P-loop_NTPase"/>
</dbReference>
<dbReference type="GO" id="GO:0003777">
    <property type="term" value="F:microtubule motor activity"/>
    <property type="evidence" value="ECO:0007669"/>
    <property type="project" value="InterPro"/>
</dbReference>
<dbReference type="PANTHER" id="PTHR47968:SF23">
    <property type="entry name" value="KINESIN-LIKE PROTEIN KIN-7A"/>
    <property type="match status" value="1"/>
</dbReference>
<evidence type="ECO:0000256" key="2">
    <source>
        <dbReference type="ARBA" id="ARBA00022701"/>
    </source>
</evidence>
<dbReference type="InterPro" id="IPR036961">
    <property type="entry name" value="Kinesin_motor_dom_sf"/>
</dbReference>
<feature type="region of interest" description="Disordered" evidence="8">
    <location>
        <begin position="140"/>
        <end position="161"/>
    </location>
</feature>
<keyword evidence="7" id="KW-0175">Coiled coil</keyword>
<keyword evidence="11" id="KW-1185">Reference proteome</keyword>
<gene>
    <name evidence="10" type="primary">PLEST001053</name>
    <name evidence="10" type="ORF">PLESTB_000105700</name>
</gene>
<evidence type="ECO:0000256" key="7">
    <source>
        <dbReference type="SAM" id="Coils"/>
    </source>
</evidence>
<dbReference type="PROSITE" id="PS50067">
    <property type="entry name" value="KINESIN_MOTOR_2"/>
    <property type="match status" value="1"/>
</dbReference>
<dbReference type="Pfam" id="PF11995">
    <property type="entry name" value="DUF3490"/>
    <property type="match status" value="1"/>
</dbReference>
<comment type="caution">
    <text evidence="10">The sequence shown here is derived from an EMBL/GenBank/DDBJ whole genome shotgun (WGS) entry which is preliminary data.</text>
</comment>
<organism evidence="10 11">
    <name type="scientific">Pleodorina starrii</name>
    <dbReference type="NCBI Taxonomy" id="330485"/>
    <lineage>
        <taxon>Eukaryota</taxon>
        <taxon>Viridiplantae</taxon>
        <taxon>Chlorophyta</taxon>
        <taxon>core chlorophytes</taxon>
        <taxon>Chlorophyceae</taxon>
        <taxon>CS clade</taxon>
        <taxon>Chlamydomonadales</taxon>
        <taxon>Volvocaceae</taxon>
        <taxon>Pleodorina</taxon>
    </lineage>
</organism>
<comment type="similarity">
    <text evidence="1">Belongs to the TRAFAC class myosin-kinesin ATPase superfamily. Kinesin family. KIN-7 subfamily.</text>
</comment>
<dbReference type="PRINTS" id="PR00380">
    <property type="entry name" value="KINESINHEAVY"/>
</dbReference>
<keyword evidence="2" id="KW-0493">Microtubule</keyword>
<feature type="region of interest" description="Disordered" evidence="8">
    <location>
        <begin position="692"/>
        <end position="757"/>
    </location>
</feature>
<keyword evidence="4 6" id="KW-0067">ATP-binding</keyword>
<feature type="compositionally biased region" description="Basic and acidic residues" evidence="8">
    <location>
        <begin position="595"/>
        <end position="611"/>
    </location>
</feature>
<dbReference type="SMART" id="SM00129">
    <property type="entry name" value="KISc"/>
    <property type="match status" value="1"/>
</dbReference>
<dbReference type="GO" id="GO:0005874">
    <property type="term" value="C:microtubule"/>
    <property type="evidence" value="ECO:0007669"/>
    <property type="project" value="UniProtKB-KW"/>
</dbReference>
<feature type="compositionally biased region" description="Low complexity" evidence="8">
    <location>
        <begin position="732"/>
        <end position="752"/>
    </location>
</feature>
<dbReference type="SUPFAM" id="SSF52540">
    <property type="entry name" value="P-loop containing nucleoside triphosphate hydrolases"/>
    <property type="match status" value="1"/>
</dbReference>
<dbReference type="GO" id="GO:0005524">
    <property type="term" value="F:ATP binding"/>
    <property type="evidence" value="ECO:0007669"/>
    <property type="project" value="UniProtKB-UniRule"/>
</dbReference>
<dbReference type="Pfam" id="PF00225">
    <property type="entry name" value="Kinesin"/>
    <property type="match status" value="1"/>
</dbReference>
<evidence type="ECO:0000256" key="6">
    <source>
        <dbReference type="PROSITE-ProRule" id="PRU00283"/>
    </source>
</evidence>
<feature type="compositionally biased region" description="Low complexity" evidence="8">
    <location>
        <begin position="1283"/>
        <end position="1293"/>
    </location>
</feature>
<dbReference type="InterPro" id="IPR027640">
    <property type="entry name" value="Kinesin-like_fam"/>
</dbReference>
<dbReference type="InterPro" id="IPR021881">
    <property type="entry name" value="NACK_C"/>
</dbReference>
<dbReference type="PROSITE" id="PS00411">
    <property type="entry name" value="KINESIN_MOTOR_1"/>
    <property type="match status" value="1"/>
</dbReference>
<dbReference type="PANTHER" id="PTHR47968">
    <property type="entry name" value="CENTROMERE PROTEIN E"/>
    <property type="match status" value="1"/>
</dbReference>
<dbReference type="Gene3D" id="3.40.850.10">
    <property type="entry name" value="Kinesin motor domain"/>
    <property type="match status" value="1"/>
</dbReference>
<evidence type="ECO:0000256" key="3">
    <source>
        <dbReference type="ARBA" id="ARBA00022741"/>
    </source>
</evidence>
<evidence type="ECO:0000259" key="9">
    <source>
        <dbReference type="PROSITE" id="PS50067"/>
    </source>
</evidence>
<sequence length="1387" mass="148709">MKGYNCTLFAYGQTGSGKTTTMRSVMRHAAKDIFEYIAHSRDREFVLKMCAIEVYNEVVHDLLVDVDTNLKISDDKDKGPVVVDLTEQSIESEEHLLKMLKAVEGRRQVRETKMNQKSSRSHLVVRLYVESRSAPFSAVEDDDDLMSDDSSACGEGDSMRGGDSLRSLAPVLSTINFVDLAGSERLSQASMADDTDREKIRQKEASNINVSLLTLGKVIRALGKRGEHVPYRESNLTRILQPSLSGNSRMAIVCTISPASGSVENSRAALHFANHAKAVTMRPVMNEVRGEQAIIHKMEAEILELRRKLDQSGTRQLLAEKDAQIKAREDQMRQALQERAALERRLAQMEKFIIRGGTSSPARGVRRSFDGLESLTTSIAAGGTPGPFRVGLGALAAGGSGVGVRASWTPGNPSPLEARERPSAGKGMKGFGGSIAHPNRMLLDYLLPPNVREAVNRLRADHDMMRTGPSPVAGRARHAAESAAVASAFNLRMEIGNLQGPEGPEAEEALLELQAEVGCYRSQPEVLAAVAAAASATPNNADRLLTQLTQILRNMEQREQETQAAGSQAGSGAGASGSAAPGEVAGNGSSCSSPRRQEQQQKANSEPETRVIDMVRSEIARLERLKTVNLQANEAFDSLLGKLDTMKETGVEASLQLDGLTQMPDLLERLHNALQEADALEEGDEDLAGADAAAGTADRTGVPQPDGVCTPGRRPLAADDDGEATSAPRYDSPSASAQVAAATTAATLPSPSRLTGNKLPRALLDIGEDGECVALMKSPRRGLAASPHGAAAAANAGLPGVTPNSRLQMTGGASTSIEPVQVHPPPAMQAEASQQHGADSPRPAADADDLNLRRMRTPSLSVHASDLDPMSGGRRTTSASSRGGLLRWDTERAKRIIGREKDAIHAWYANEVSRLKAAFREQAQADVDTMREAVERYRGMFEEKQERVERLNVQKQLLMKQVLNLEMQLVEAAQQEAQARSEIAALKEEVQRANESAKEAHFMARKAQAVALQHAALQNNPAENSGVVDEYDDWVKAPTSSMLLADICELWHKLHVPLSYRSRFYLHFRCKELLYLQMEQCRLRHRLEQIEKEADYLGRCKPLDKAKRALELERKVLAQGLRHSVTDAEREALYKAWDVPPDKKERKMRLVKKLWQPDYTRDEAGMETCANVVCTLSGPDATEQFMQLVFGNTAEASARPTQVGALVSTLVRRVTTPRQRKGTSTSGAIPALTASTATSQGYFANASGGAAGLAGGGVTPRRQSNLMASIAGRVGSFMGQHGPAGKPGAAYPQQGGGGTASGAATPRSVVSGPVPQLQLNVPNAPPGVAPAVGLGPMARGLANSGGYGNPVPPLPPPHPTAMMGAGVGLAAPMSSRGRATYAGGSKP</sequence>
<evidence type="ECO:0000256" key="5">
    <source>
        <dbReference type="ARBA" id="ARBA00023175"/>
    </source>
</evidence>
<proteinExistence type="inferred from homology"/>
<evidence type="ECO:0000256" key="4">
    <source>
        <dbReference type="ARBA" id="ARBA00022840"/>
    </source>
</evidence>
<evidence type="ECO:0000313" key="10">
    <source>
        <dbReference type="EMBL" id="GLC48508.1"/>
    </source>
</evidence>
<dbReference type="Proteomes" id="UP001165080">
    <property type="component" value="Unassembled WGS sequence"/>
</dbReference>
<keyword evidence="3 6" id="KW-0547">Nucleotide-binding</keyword>
<feature type="region of interest" description="Disordered" evidence="8">
    <location>
        <begin position="406"/>
        <end position="427"/>
    </location>
</feature>
<name>A0A9W6EX27_9CHLO</name>
<feature type="region of interest" description="Disordered" evidence="8">
    <location>
        <begin position="1278"/>
        <end position="1311"/>
    </location>
</feature>
<accession>A0A9W6EX27</accession>
<dbReference type="GO" id="GO:0008017">
    <property type="term" value="F:microtubule binding"/>
    <property type="evidence" value="ECO:0007669"/>
    <property type="project" value="InterPro"/>
</dbReference>
<evidence type="ECO:0000313" key="11">
    <source>
        <dbReference type="Proteomes" id="UP001165080"/>
    </source>
</evidence>
<protein>
    <recommendedName>
        <fullName evidence="9">Kinesin motor domain-containing protein</fullName>
    </recommendedName>
</protein>
<feature type="coiled-coil region" evidence="7">
    <location>
        <begin position="920"/>
        <end position="996"/>
    </location>
</feature>
<keyword evidence="5 6" id="KW-0505">Motor protein</keyword>
<feature type="coiled-coil region" evidence="7">
    <location>
        <begin position="288"/>
        <end position="352"/>
    </location>
</feature>
<feature type="binding site" evidence="6">
    <location>
        <begin position="12"/>
        <end position="19"/>
    </location>
    <ligand>
        <name>ATP</name>
        <dbReference type="ChEBI" id="CHEBI:30616"/>
    </ligand>
</feature>
<feature type="domain" description="Kinesin motor" evidence="9">
    <location>
        <begin position="1"/>
        <end position="279"/>
    </location>
</feature>
<evidence type="ECO:0000256" key="1">
    <source>
        <dbReference type="ARBA" id="ARBA00007310"/>
    </source>
</evidence>
<dbReference type="GO" id="GO:0007018">
    <property type="term" value="P:microtubule-based movement"/>
    <property type="evidence" value="ECO:0007669"/>
    <property type="project" value="InterPro"/>
</dbReference>
<feature type="region of interest" description="Disordered" evidence="8">
    <location>
        <begin position="827"/>
        <end position="883"/>
    </location>
</feature>
<dbReference type="InterPro" id="IPR001752">
    <property type="entry name" value="Kinesin_motor_dom"/>
</dbReference>
<evidence type="ECO:0000256" key="8">
    <source>
        <dbReference type="SAM" id="MobiDB-lite"/>
    </source>
</evidence>
<reference evidence="10 11" key="1">
    <citation type="journal article" date="2023" name="Commun. Biol.">
        <title>Reorganization of the ancestral sex-determining regions during the evolution of trioecy in Pleodorina starrii.</title>
        <authorList>
            <person name="Takahashi K."/>
            <person name="Suzuki S."/>
            <person name="Kawai-Toyooka H."/>
            <person name="Yamamoto K."/>
            <person name="Hamaji T."/>
            <person name="Ootsuki R."/>
            <person name="Yamaguchi H."/>
            <person name="Kawachi M."/>
            <person name="Higashiyama T."/>
            <person name="Nozaki H."/>
        </authorList>
    </citation>
    <scope>NUCLEOTIDE SEQUENCE [LARGE SCALE GENOMIC DNA]</scope>
    <source>
        <strain evidence="10 11">NIES-4479</strain>
    </source>
</reference>
<feature type="compositionally biased region" description="Low complexity" evidence="8">
    <location>
        <begin position="871"/>
        <end position="883"/>
    </location>
</feature>
<dbReference type="EMBL" id="BRXU01000001">
    <property type="protein sequence ID" value="GLC48508.1"/>
    <property type="molecule type" value="Genomic_DNA"/>
</dbReference>
<feature type="region of interest" description="Disordered" evidence="8">
    <location>
        <begin position="557"/>
        <end position="611"/>
    </location>
</feature>
<dbReference type="InterPro" id="IPR019821">
    <property type="entry name" value="Kinesin_motor_CS"/>
</dbReference>